<dbReference type="RefSeq" id="WP_190260316.1">
    <property type="nucleotide sequence ID" value="NZ_CP053923.1"/>
</dbReference>
<evidence type="ECO:0000313" key="8">
    <source>
        <dbReference type="Proteomes" id="UP000516369"/>
    </source>
</evidence>
<keyword evidence="3" id="KW-0732">Signal</keyword>
<evidence type="ECO:0000256" key="5">
    <source>
        <dbReference type="SAM" id="Phobius"/>
    </source>
</evidence>
<dbReference type="CDD" id="cd00198">
    <property type="entry name" value="vWFA"/>
    <property type="match status" value="1"/>
</dbReference>
<sequence length="330" mass="33747">MLSVSALDLFASSLGVFMLLAVMLFPYYLKKPALDRDIATATAALTSATRSRDAAALAEAQAKQRIADADAALAAAKARQETATAAAAEAAASRARRDAEAAAATLATPVPAPTPALPAPAPPPANATKPGIAIGPLDLVLVMDTTGSMGDELAEVQASLLGTLKVLARLTGSLRVGFVAYKDQGEAYVTRIFSLRPATGNQAEEIVSFVRSIQAGGGGDDPEAVDEALAAAVAMPWRSDAAGRIILIGDARAHPNAVARALALASQFQASSPSPTTTRTVTAVFAGQNPLDRVFFQKVAEAGGGAFAQNKGRIIESVMLAVLGNQGETK</sequence>
<evidence type="ECO:0000256" key="1">
    <source>
        <dbReference type="ARBA" id="ARBA00004613"/>
    </source>
</evidence>
<keyword evidence="2" id="KW-0964">Secreted</keyword>
<keyword evidence="5" id="KW-0812">Transmembrane</keyword>
<organism evidence="7 8">
    <name type="scientific">Defluviicoccus vanus</name>
    <dbReference type="NCBI Taxonomy" id="111831"/>
    <lineage>
        <taxon>Bacteria</taxon>
        <taxon>Pseudomonadati</taxon>
        <taxon>Pseudomonadota</taxon>
        <taxon>Alphaproteobacteria</taxon>
        <taxon>Rhodospirillales</taxon>
        <taxon>Rhodospirillaceae</taxon>
        <taxon>Defluviicoccus</taxon>
    </lineage>
</organism>
<keyword evidence="8" id="KW-1185">Reference proteome</keyword>
<dbReference type="Gene3D" id="3.40.50.410">
    <property type="entry name" value="von Willebrand factor, type A domain"/>
    <property type="match status" value="1"/>
</dbReference>
<dbReference type="Proteomes" id="UP000516369">
    <property type="component" value="Chromosome"/>
</dbReference>
<dbReference type="PROSITE" id="PS50234">
    <property type="entry name" value="VWFA"/>
    <property type="match status" value="1"/>
</dbReference>
<reference evidence="7 8" key="1">
    <citation type="submission" date="2020-05" db="EMBL/GenBank/DDBJ databases">
        <title>Complete closed genome sequence of Defluviicoccus vanus.</title>
        <authorList>
            <person name="Bessarab I."/>
            <person name="Arumugam K."/>
            <person name="Maszenan A.M."/>
            <person name="Seviour R.J."/>
            <person name="Williams R.B."/>
        </authorList>
    </citation>
    <scope>NUCLEOTIDE SEQUENCE [LARGE SCALE GENOMIC DNA]</scope>
    <source>
        <strain evidence="7 8">Ben 114</strain>
    </source>
</reference>
<evidence type="ECO:0000256" key="3">
    <source>
        <dbReference type="ARBA" id="ARBA00022729"/>
    </source>
</evidence>
<dbReference type="SUPFAM" id="SSF53300">
    <property type="entry name" value="vWA-like"/>
    <property type="match status" value="1"/>
</dbReference>
<keyword evidence="5" id="KW-0472">Membrane</keyword>
<feature type="compositionally biased region" description="Pro residues" evidence="4">
    <location>
        <begin position="110"/>
        <end position="125"/>
    </location>
</feature>
<keyword evidence="5" id="KW-1133">Transmembrane helix</keyword>
<evidence type="ECO:0000259" key="6">
    <source>
        <dbReference type="PROSITE" id="PS50234"/>
    </source>
</evidence>
<evidence type="ECO:0000313" key="7">
    <source>
        <dbReference type="EMBL" id="QNT69801.1"/>
    </source>
</evidence>
<dbReference type="InterPro" id="IPR052969">
    <property type="entry name" value="Thr-specific_kinase-like"/>
</dbReference>
<dbReference type="PANTHER" id="PTHR47763">
    <property type="entry name" value="ALPHA-PROTEIN KINASE VWKA"/>
    <property type="match status" value="1"/>
</dbReference>
<dbReference type="InterPro" id="IPR056861">
    <property type="entry name" value="HMCN1-like_VWA"/>
</dbReference>
<dbReference type="InterPro" id="IPR036465">
    <property type="entry name" value="vWFA_dom_sf"/>
</dbReference>
<comment type="subcellular location">
    <subcellularLocation>
        <location evidence="1">Secreted</location>
    </subcellularLocation>
</comment>
<feature type="domain" description="VWFA" evidence="6">
    <location>
        <begin position="138"/>
        <end position="323"/>
    </location>
</feature>
<accession>A0A7H1N265</accession>
<feature type="region of interest" description="Disordered" evidence="4">
    <location>
        <begin position="109"/>
        <end position="129"/>
    </location>
</feature>
<dbReference type="EMBL" id="CP053923">
    <property type="protein sequence ID" value="QNT69801.1"/>
    <property type="molecule type" value="Genomic_DNA"/>
</dbReference>
<dbReference type="AlphaFoldDB" id="A0A7H1N265"/>
<name>A0A7H1N265_9PROT</name>
<evidence type="ECO:0000256" key="4">
    <source>
        <dbReference type="SAM" id="MobiDB-lite"/>
    </source>
</evidence>
<feature type="transmembrane region" description="Helical" evidence="5">
    <location>
        <begin position="6"/>
        <end position="29"/>
    </location>
</feature>
<dbReference type="SMART" id="SM00327">
    <property type="entry name" value="VWA"/>
    <property type="match status" value="1"/>
</dbReference>
<dbReference type="InterPro" id="IPR002035">
    <property type="entry name" value="VWF_A"/>
</dbReference>
<evidence type="ECO:0000256" key="2">
    <source>
        <dbReference type="ARBA" id="ARBA00022525"/>
    </source>
</evidence>
<gene>
    <name evidence="7" type="ORF">HQ394_11360</name>
</gene>
<dbReference type="Pfam" id="PF25106">
    <property type="entry name" value="VWA_4"/>
    <property type="match status" value="1"/>
</dbReference>
<protein>
    <submittedName>
        <fullName evidence="7">VWA domain-containing protein</fullName>
    </submittedName>
</protein>
<dbReference type="KEGG" id="dvn:HQ394_11360"/>
<proteinExistence type="predicted"/>